<evidence type="ECO:0000313" key="1">
    <source>
        <dbReference type="EMBL" id="QUX20970.1"/>
    </source>
</evidence>
<protein>
    <submittedName>
        <fullName evidence="1">Uncharacterized protein</fullName>
    </submittedName>
</protein>
<dbReference type="EMBL" id="CP074133">
    <property type="protein sequence ID" value="QUX20970.1"/>
    <property type="molecule type" value="Genomic_DNA"/>
</dbReference>
<evidence type="ECO:0000313" key="2">
    <source>
        <dbReference type="Proteomes" id="UP000676079"/>
    </source>
</evidence>
<proteinExistence type="predicted"/>
<name>A0ABX8BFE7_9ACTN</name>
<organism evidence="1 2">
    <name type="scientific">Nocardiopsis changdeensis</name>
    <dbReference type="NCBI Taxonomy" id="2831969"/>
    <lineage>
        <taxon>Bacteria</taxon>
        <taxon>Bacillati</taxon>
        <taxon>Actinomycetota</taxon>
        <taxon>Actinomycetes</taxon>
        <taxon>Streptosporangiales</taxon>
        <taxon>Nocardiopsidaceae</taxon>
        <taxon>Nocardiopsis</taxon>
    </lineage>
</organism>
<keyword evidence="2" id="KW-1185">Reference proteome</keyword>
<accession>A0ABX8BFE7</accession>
<dbReference type="Proteomes" id="UP000676079">
    <property type="component" value="Chromosome"/>
</dbReference>
<reference evidence="1 2" key="1">
    <citation type="submission" date="2021-05" db="EMBL/GenBank/DDBJ databases">
        <title>Direct Submission.</title>
        <authorList>
            <person name="Li K."/>
            <person name="Gao J."/>
        </authorList>
    </citation>
    <scope>NUCLEOTIDE SEQUENCE [LARGE SCALE GENOMIC DNA]</scope>
    <source>
        <strain evidence="1 2">Mg02</strain>
    </source>
</reference>
<dbReference type="RefSeq" id="WP_220562166.1">
    <property type="nucleotide sequence ID" value="NZ_CP074133.1"/>
</dbReference>
<sequence>MAPEEDSGSRTLNRYRWQSRVATRDLLALLSLDLTDRQHGEVSPHRALISERHEDWALFDGDRWWLVSAKHLDNDQGAWTWSTLMSDGGIPHLYRNYRRLSEAPGCRMVTNNAIRSMPETRLLRDLCQLEDGADATPRNALSPEERAGLNLTLARYLLVHHKDAGLSEEESQGRSNHVNHCEPNNDLIASSTRFLDSLLLDTNIPGRRHIVDAGPLRFVRPVLHRLGHPSTEAEAVWEALTGFVEQSMEDQLPTEDAGLTDLIRSFSTRPHALGPEAVEKRTVTTGQALTVIERALRRPQVFLAPGLPFEHKVSVKMTVGKLESNAIQRAEDRMATWRKTCAAEVDDSPGNHAQLQEFADELEDRVDDLHVELRNEGVGQEMFGTRLWHSATRLPPESFPPLPFRLTRTLLTGALADASDQCRIWFTPFRFNADAILLGSSTPVSDAQDEEGSE</sequence>
<gene>
    <name evidence="1" type="ORF">KGD84_21245</name>
</gene>